<keyword evidence="2" id="KW-0663">Pyridoxal phosphate</keyword>
<keyword evidence="3" id="KW-0805">Transcription regulation</keyword>
<feature type="domain" description="HTH gntR-type" evidence="6">
    <location>
        <begin position="11"/>
        <end position="79"/>
    </location>
</feature>
<dbReference type="GO" id="GO:0003677">
    <property type="term" value="F:DNA binding"/>
    <property type="evidence" value="ECO:0007669"/>
    <property type="project" value="UniProtKB-KW"/>
</dbReference>
<protein>
    <submittedName>
        <fullName evidence="7">PLP-dependent aminotransferase family protein</fullName>
    </submittedName>
</protein>
<dbReference type="InterPro" id="IPR000524">
    <property type="entry name" value="Tscrpt_reg_HTH_GntR"/>
</dbReference>
<dbReference type="Gene3D" id="3.40.640.10">
    <property type="entry name" value="Type I PLP-dependent aspartate aminotransferase-like (Major domain)"/>
    <property type="match status" value="1"/>
</dbReference>
<keyword evidence="7" id="KW-0032">Aminotransferase</keyword>
<dbReference type="GO" id="GO:0030170">
    <property type="term" value="F:pyridoxal phosphate binding"/>
    <property type="evidence" value="ECO:0007669"/>
    <property type="project" value="InterPro"/>
</dbReference>
<dbReference type="GO" id="GO:0003700">
    <property type="term" value="F:DNA-binding transcription factor activity"/>
    <property type="evidence" value="ECO:0007669"/>
    <property type="project" value="InterPro"/>
</dbReference>
<organism evidence="7 8">
    <name type="scientific">Scytonema millei VB511283</name>
    <dbReference type="NCBI Taxonomy" id="1245923"/>
    <lineage>
        <taxon>Bacteria</taxon>
        <taxon>Bacillati</taxon>
        <taxon>Cyanobacteriota</taxon>
        <taxon>Cyanophyceae</taxon>
        <taxon>Nostocales</taxon>
        <taxon>Scytonemataceae</taxon>
        <taxon>Scytonema</taxon>
    </lineage>
</organism>
<name>A0A9X5I4R7_9CYAN</name>
<comment type="caution">
    <text evidence="7">The sequence shown here is derived from an EMBL/GenBank/DDBJ whole genome shotgun (WGS) entry which is preliminary data.</text>
</comment>
<dbReference type="Gene3D" id="3.90.1150.10">
    <property type="entry name" value="Aspartate Aminotransferase, domain 1"/>
    <property type="match status" value="1"/>
</dbReference>
<dbReference type="InterPro" id="IPR036390">
    <property type="entry name" value="WH_DNA-bd_sf"/>
</dbReference>
<dbReference type="InterPro" id="IPR036388">
    <property type="entry name" value="WH-like_DNA-bd_sf"/>
</dbReference>
<evidence type="ECO:0000313" key="8">
    <source>
        <dbReference type="Proteomes" id="UP000031532"/>
    </source>
</evidence>
<dbReference type="GO" id="GO:0008483">
    <property type="term" value="F:transaminase activity"/>
    <property type="evidence" value="ECO:0007669"/>
    <property type="project" value="UniProtKB-KW"/>
</dbReference>
<dbReference type="EMBL" id="JTJC03000002">
    <property type="protein sequence ID" value="NHC35206.1"/>
    <property type="molecule type" value="Genomic_DNA"/>
</dbReference>
<dbReference type="InterPro" id="IPR015421">
    <property type="entry name" value="PyrdxlP-dep_Trfase_major"/>
</dbReference>
<evidence type="ECO:0000259" key="6">
    <source>
        <dbReference type="PROSITE" id="PS50949"/>
    </source>
</evidence>
<keyword evidence="4" id="KW-0238">DNA-binding</keyword>
<reference evidence="7 8" key="1">
    <citation type="journal article" date="2015" name="Genome Announc.">
        <title>Draft Genome Sequence of the Terrestrial Cyanobacterium Scytonema millei VB511283, Isolated from Eastern India.</title>
        <authorList>
            <person name="Sen D."/>
            <person name="Chandrababunaidu M.M."/>
            <person name="Singh D."/>
            <person name="Sanghi N."/>
            <person name="Ghorai A."/>
            <person name="Mishra G.P."/>
            <person name="Madduluri M."/>
            <person name="Adhikary S.P."/>
            <person name="Tripathy S."/>
        </authorList>
    </citation>
    <scope>NUCLEOTIDE SEQUENCE [LARGE SCALE GENOMIC DNA]</scope>
    <source>
        <strain evidence="7 8">VB511283</strain>
    </source>
</reference>
<dbReference type="SUPFAM" id="SSF53383">
    <property type="entry name" value="PLP-dependent transferases"/>
    <property type="match status" value="1"/>
</dbReference>
<dbReference type="SUPFAM" id="SSF46785">
    <property type="entry name" value="Winged helix' DNA-binding domain"/>
    <property type="match status" value="1"/>
</dbReference>
<dbReference type="SMART" id="SM00345">
    <property type="entry name" value="HTH_GNTR"/>
    <property type="match status" value="1"/>
</dbReference>
<dbReference type="PROSITE" id="PS50949">
    <property type="entry name" value="HTH_GNTR"/>
    <property type="match status" value="1"/>
</dbReference>
<evidence type="ECO:0000313" key="7">
    <source>
        <dbReference type="EMBL" id="NHC35206.1"/>
    </source>
</evidence>
<proteinExistence type="inferred from homology"/>
<sequence length="514" mass="56883">MKIILNRHSSQPLYLQIRDYLSRLIQSSKLAPGEKLPSIRNLAASVGVNKLTIIEAYGVLAADGLIQSRPGAGYFVSSAVSSPQRQSHFAPTQKVTISETGETFCEQIMAALQAQQQKEIINFSSGFPLTQELENFQRIAKRAIANSTDTLFRYDLPQGQLVLRQQIAQMLLNQGLEVSPEEIIVTNGSEQGLSLAMRYYLQAGDWVIVETPTYHGALGILANLGVKVIGIPMTAEGMNLELLEQYLCSHRPKLIYTISTLHNPTGITTSQAHRQKLLALAQQYECPILEDNAYEALNFEFEPVAAPIKALDRSDIVTYISTFSKTLMPGLRVGYTVVTGKHYQPILEQKILQDLHSSTVSQAIVSEFLAGGHYRRYLNRLRTNHLQSRNAMLQALERYFPAQASWTIPQGGLFLWVHLPEGISVQAICREALSCKILVASGTAFFPNHQGYPALRLNFSNSLADIDRGVAVLGELVQKYLAAVVPQPSRAISDRPLEIASNVRVPNLGMLTKN</sequence>
<dbReference type="Gene3D" id="1.10.10.10">
    <property type="entry name" value="Winged helix-like DNA-binding domain superfamily/Winged helix DNA-binding domain"/>
    <property type="match status" value="1"/>
</dbReference>
<keyword evidence="8" id="KW-1185">Reference proteome</keyword>
<dbReference type="CDD" id="cd00609">
    <property type="entry name" value="AAT_like"/>
    <property type="match status" value="1"/>
</dbReference>
<evidence type="ECO:0000256" key="5">
    <source>
        <dbReference type="ARBA" id="ARBA00023163"/>
    </source>
</evidence>
<dbReference type="InterPro" id="IPR015422">
    <property type="entry name" value="PyrdxlP-dep_Trfase_small"/>
</dbReference>
<dbReference type="OrthoDB" id="9802328at2"/>
<dbReference type="CDD" id="cd07377">
    <property type="entry name" value="WHTH_GntR"/>
    <property type="match status" value="1"/>
</dbReference>
<keyword evidence="7" id="KW-0808">Transferase</keyword>
<dbReference type="AlphaFoldDB" id="A0A9X5I4R7"/>
<dbReference type="Pfam" id="PF00392">
    <property type="entry name" value="GntR"/>
    <property type="match status" value="1"/>
</dbReference>
<dbReference type="Pfam" id="PF00155">
    <property type="entry name" value="Aminotran_1_2"/>
    <property type="match status" value="1"/>
</dbReference>
<dbReference type="InterPro" id="IPR004839">
    <property type="entry name" value="Aminotransferase_I/II_large"/>
</dbReference>
<gene>
    <name evidence="7" type="ORF">QH73_0011115</name>
</gene>
<evidence type="ECO:0000256" key="1">
    <source>
        <dbReference type="ARBA" id="ARBA00005384"/>
    </source>
</evidence>
<dbReference type="PANTHER" id="PTHR46577">
    <property type="entry name" value="HTH-TYPE TRANSCRIPTIONAL REGULATORY PROTEIN GABR"/>
    <property type="match status" value="1"/>
</dbReference>
<dbReference type="InterPro" id="IPR015424">
    <property type="entry name" value="PyrdxlP-dep_Trfase"/>
</dbReference>
<dbReference type="Proteomes" id="UP000031532">
    <property type="component" value="Unassembled WGS sequence"/>
</dbReference>
<dbReference type="PANTHER" id="PTHR46577:SF2">
    <property type="entry name" value="TRANSCRIPTIONAL REGULATORY PROTEIN"/>
    <property type="match status" value="1"/>
</dbReference>
<accession>A0A9X5I4R7</accession>
<dbReference type="InterPro" id="IPR051446">
    <property type="entry name" value="HTH_trans_reg/aminotransferase"/>
</dbReference>
<evidence type="ECO:0000256" key="2">
    <source>
        <dbReference type="ARBA" id="ARBA00022898"/>
    </source>
</evidence>
<evidence type="ECO:0000256" key="4">
    <source>
        <dbReference type="ARBA" id="ARBA00023125"/>
    </source>
</evidence>
<keyword evidence="5" id="KW-0804">Transcription</keyword>
<comment type="similarity">
    <text evidence="1">In the C-terminal section; belongs to the class-I pyridoxal-phosphate-dependent aminotransferase family.</text>
</comment>
<evidence type="ECO:0000256" key="3">
    <source>
        <dbReference type="ARBA" id="ARBA00023015"/>
    </source>
</evidence>